<dbReference type="EMBL" id="JBEFKJ010000006">
    <property type="protein sequence ID" value="KAL2045721.1"/>
    <property type="molecule type" value="Genomic_DNA"/>
</dbReference>
<feature type="domain" description="C3H1-type" evidence="4">
    <location>
        <begin position="1"/>
        <end position="25"/>
    </location>
</feature>
<dbReference type="Pfam" id="PF00642">
    <property type="entry name" value="zf-CCCH"/>
    <property type="match status" value="1"/>
</dbReference>
<evidence type="ECO:0000256" key="3">
    <source>
        <dbReference type="SAM" id="MobiDB-lite"/>
    </source>
</evidence>
<organism evidence="5 6">
    <name type="scientific">Stereocaulon virgatum</name>
    <dbReference type="NCBI Taxonomy" id="373712"/>
    <lineage>
        <taxon>Eukaryota</taxon>
        <taxon>Fungi</taxon>
        <taxon>Dikarya</taxon>
        <taxon>Ascomycota</taxon>
        <taxon>Pezizomycotina</taxon>
        <taxon>Lecanoromycetes</taxon>
        <taxon>OSLEUM clade</taxon>
        <taxon>Lecanoromycetidae</taxon>
        <taxon>Lecanorales</taxon>
        <taxon>Lecanorineae</taxon>
        <taxon>Stereocaulaceae</taxon>
        <taxon>Stereocaulon</taxon>
    </lineage>
</organism>
<feature type="coiled-coil region" evidence="2">
    <location>
        <begin position="117"/>
        <end position="144"/>
    </location>
</feature>
<feature type="region of interest" description="Disordered" evidence="3">
    <location>
        <begin position="159"/>
        <end position="439"/>
    </location>
</feature>
<dbReference type="Proteomes" id="UP001590950">
    <property type="component" value="Unassembled WGS sequence"/>
</dbReference>
<reference evidence="5 6" key="1">
    <citation type="submission" date="2024-09" db="EMBL/GenBank/DDBJ databases">
        <title>Rethinking Asexuality: The Enigmatic Case of Functional Sexual Genes in Lepraria (Stereocaulaceae).</title>
        <authorList>
            <person name="Doellman M."/>
            <person name="Sun Y."/>
            <person name="Barcenas-Pena A."/>
            <person name="Lumbsch H.T."/>
            <person name="Grewe F."/>
        </authorList>
    </citation>
    <scope>NUCLEOTIDE SEQUENCE [LARGE SCALE GENOMIC DNA]</scope>
    <source>
        <strain evidence="5 6">Mercado 3170</strain>
    </source>
</reference>
<name>A0ABR4ALN1_9LECA</name>
<dbReference type="CDD" id="cd23954">
    <property type="entry name" value="AMO1_CTD"/>
    <property type="match status" value="1"/>
</dbReference>
<evidence type="ECO:0000256" key="2">
    <source>
        <dbReference type="SAM" id="Coils"/>
    </source>
</evidence>
<dbReference type="PROSITE" id="PS50103">
    <property type="entry name" value="ZF_C3H1"/>
    <property type="match status" value="1"/>
</dbReference>
<feature type="region of interest" description="Disordered" evidence="3">
    <location>
        <begin position="35"/>
        <end position="62"/>
    </location>
</feature>
<feature type="zinc finger region" description="C3H1-type" evidence="1">
    <location>
        <begin position="1"/>
        <end position="25"/>
    </location>
</feature>
<feature type="compositionally biased region" description="Low complexity" evidence="3">
    <location>
        <begin position="367"/>
        <end position="380"/>
    </location>
</feature>
<proteinExistence type="predicted"/>
<keyword evidence="6" id="KW-1185">Reference proteome</keyword>
<feature type="compositionally biased region" description="Low complexity" evidence="3">
    <location>
        <begin position="41"/>
        <end position="57"/>
    </location>
</feature>
<feature type="compositionally biased region" description="Low complexity" evidence="3">
    <location>
        <begin position="306"/>
        <end position="319"/>
    </location>
</feature>
<keyword evidence="1" id="KW-0863">Zinc-finger</keyword>
<comment type="caution">
    <text evidence="5">The sequence shown here is derived from an EMBL/GenBank/DDBJ whole genome shotgun (WGS) entry which is preliminary data.</text>
</comment>
<keyword evidence="1" id="KW-0479">Metal-binding</keyword>
<gene>
    <name evidence="5" type="ORF">N7G274_002152</name>
</gene>
<evidence type="ECO:0000259" key="4">
    <source>
        <dbReference type="PROSITE" id="PS50103"/>
    </source>
</evidence>
<evidence type="ECO:0000256" key="1">
    <source>
        <dbReference type="PROSITE-ProRule" id="PRU00723"/>
    </source>
</evidence>
<dbReference type="PANTHER" id="PTHR21099:SF2">
    <property type="entry name" value="SI:CH211-113E8.11"/>
    <property type="match status" value="1"/>
</dbReference>
<keyword evidence="1" id="KW-0862">Zinc</keyword>
<protein>
    <recommendedName>
        <fullName evidence="4">C3H1-type domain-containing protein</fullName>
    </recommendedName>
</protein>
<dbReference type="Gene3D" id="4.10.1000.10">
    <property type="entry name" value="Zinc finger, CCCH-type"/>
    <property type="match status" value="1"/>
</dbReference>
<dbReference type="PANTHER" id="PTHR21099">
    <property type="entry name" value="RAD201"/>
    <property type="match status" value="1"/>
</dbReference>
<evidence type="ECO:0000313" key="5">
    <source>
        <dbReference type="EMBL" id="KAL2045721.1"/>
    </source>
</evidence>
<feature type="compositionally biased region" description="Polar residues" evidence="3">
    <location>
        <begin position="390"/>
        <end position="406"/>
    </location>
</feature>
<keyword evidence="2" id="KW-0175">Coiled coil</keyword>
<dbReference type="SMART" id="SM00356">
    <property type="entry name" value="ZnF_C3H1"/>
    <property type="match status" value="1"/>
</dbReference>
<feature type="compositionally biased region" description="Polar residues" evidence="3">
    <location>
        <begin position="178"/>
        <end position="192"/>
    </location>
</feature>
<dbReference type="InterPro" id="IPR000571">
    <property type="entry name" value="Znf_CCCH"/>
</dbReference>
<evidence type="ECO:0000313" key="6">
    <source>
        <dbReference type="Proteomes" id="UP001590950"/>
    </source>
</evidence>
<accession>A0ABR4ALN1</accession>
<sequence>MTVCQFFLRGNCKFGDHCKNEHPGKITAAIRNPFAPLQSGSTNHASSSSIRNSSTSRDTQYNLEKNSIINDLSKERPQWILSSYGPGKQAPLQLFGGHPREQSFEELRARHYELAAQGNEQQAIQEAEALVRNAEQQIQTALSDVDGAIKYIINGENEHPNRKDICESRGFPPVQPQPRGSNQQPASISGHPSNPAPAFGQPSAPSTFSRPSAPTFGQPSAPVSTFGQPSTLTFGQPSAFGRPSALGGPTANFGQPSSAFGKPLVPKPGFGQPFAPSPFGAPAQQRNPSLFGAPAGDTQADQPRNPFSQPSASAQASPFGKPSSPVKPNAFGQPSAPTQPNLFAPSTTSSFGQTPAAPSQPSIFGRPSAPASASPFAQSATTGNPGGNARVSTAPSNPLGQPTAPQAASILGQPSKIVPNPFGQPNPAPTAPTTKVPASMSANAQVAAASQAQMDSQGKIRNWNGKAVSYIDEEPCFRANDGQWQRIWFVDGPPTFTKTVDLPDEMYDEATKENYKYLKEHGTFRGKIMPELPPKREWCMWNF</sequence>
<feature type="compositionally biased region" description="Polar residues" evidence="3">
    <location>
        <begin position="203"/>
        <end position="236"/>
    </location>
</feature>
<feature type="compositionally biased region" description="Polar residues" evidence="3">
    <location>
        <begin position="335"/>
        <end position="362"/>
    </location>
</feature>